<keyword evidence="2" id="KW-0808">Transferase</keyword>
<dbReference type="AlphaFoldDB" id="E1IHW0"/>
<dbReference type="STRING" id="765420.OSCT_2898"/>
<proteinExistence type="predicted"/>
<dbReference type="eggNOG" id="COG0438">
    <property type="taxonomic scope" value="Bacteria"/>
</dbReference>
<dbReference type="Gene3D" id="3.40.50.2000">
    <property type="entry name" value="Glycogen Phosphorylase B"/>
    <property type="match status" value="2"/>
</dbReference>
<dbReference type="InterPro" id="IPR050194">
    <property type="entry name" value="Glycosyltransferase_grp1"/>
</dbReference>
<protein>
    <submittedName>
        <fullName evidence="2">Glycosyl transferase, group 1</fullName>
    </submittedName>
</protein>
<feature type="domain" description="Glycosyltransferase subfamily 4-like N-terminal" evidence="1">
    <location>
        <begin position="20"/>
        <end position="223"/>
    </location>
</feature>
<dbReference type="SUPFAM" id="SSF53756">
    <property type="entry name" value="UDP-Glycosyltransferase/glycogen phosphorylase"/>
    <property type="match status" value="1"/>
</dbReference>
<dbReference type="InterPro" id="IPR028098">
    <property type="entry name" value="Glyco_trans_4-like_N"/>
</dbReference>
<keyword evidence="3" id="KW-1185">Reference proteome</keyword>
<evidence type="ECO:0000313" key="2">
    <source>
        <dbReference type="EMBL" id="EFO79235.1"/>
    </source>
</evidence>
<dbReference type="HOGENOM" id="CLU_009583_28_2_0"/>
<dbReference type="Pfam" id="PF13439">
    <property type="entry name" value="Glyco_transf_4"/>
    <property type="match status" value="1"/>
</dbReference>
<accession>E1IHW0</accession>
<dbReference type="Pfam" id="PF13692">
    <property type="entry name" value="Glyco_trans_1_4"/>
    <property type="match status" value="1"/>
</dbReference>
<organism evidence="2 3">
    <name type="scientific">Oscillochloris trichoides DG-6</name>
    <dbReference type="NCBI Taxonomy" id="765420"/>
    <lineage>
        <taxon>Bacteria</taxon>
        <taxon>Bacillati</taxon>
        <taxon>Chloroflexota</taxon>
        <taxon>Chloroflexia</taxon>
        <taxon>Chloroflexales</taxon>
        <taxon>Chloroflexineae</taxon>
        <taxon>Oscillochloridaceae</taxon>
        <taxon>Oscillochloris</taxon>
    </lineage>
</organism>
<name>E1IHW0_9CHLR</name>
<dbReference type="Proteomes" id="UP000054010">
    <property type="component" value="Unassembled WGS sequence"/>
</dbReference>
<dbReference type="GO" id="GO:0016757">
    <property type="term" value="F:glycosyltransferase activity"/>
    <property type="evidence" value="ECO:0007669"/>
    <property type="project" value="TreeGrafter"/>
</dbReference>
<gene>
    <name evidence="2" type="ORF">OSCT_2898</name>
</gene>
<evidence type="ECO:0000259" key="1">
    <source>
        <dbReference type="Pfam" id="PF13439"/>
    </source>
</evidence>
<comment type="caution">
    <text evidence="2">The sequence shown here is derived from an EMBL/GenBank/DDBJ whole genome shotgun (WGS) entry which is preliminary data.</text>
</comment>
<sequence length="414" mass="44963">MAALATLMRILHLSFSDTYDGAGRAAYRLHTGLCSHGYDSHMLVQHRHLNDPRVHAAPRGRLQRYLPTYLDHLPLLAYPQRRIFAGWSVGWRMNHIPRLVAAHNPDSIHLHWVGNGYLPIRALAALGRPLVWTLHDMGPFTGGCHYDAGCGRYAQGCGACPQLGSRHPHDLSAWSVQQKRAAWADLPLTLVAPSQWMAACARRSSVLAQYRCEVIPNGLDLRRFCPQPKAQARAALGLPLEGDLLLFGANNSLADPRKGAVLLEAALHHAGAAGHLDHAAAVIFGAEAPARFAGLSTYAMGYINDEERLATLYAAADLFIAPSVQDNFPNTVLEALACGTPVVAFAVGGLPDMIQHQQSGYLAQPGNPSDLANGIAWLLAHREHLAPTARTCDLAATIHQHDKLYQNLSESVPQ</sequence>
<dbReference type="PANTHER" id="PTHR45947">
    <property type="entry name" value="SULFOQUINOVOSYL TRANSFERASE SQD2"/>
    <property type="match status" value="1"/>
</dbReference>
<evidence type="ECO:0000313" key="3">
    <source>
        <dbReference type="Proteomes" id="UP000054010"/>
    </source>
</evidence>
<dbReference type="EMBL" id="ADVR01000120">
    <property type="protein sequence ID" value="EFO79235.1"/>
    <property type="molecule type" value="Genomic_DNA"/>
</dbReference>
<reference evidence="2 3" key="1">
    <citation type="journal article" date="2011" name="J. Bacteriol.">
        <title>Draft genome sequence of the anoxygenic filamentous phototrophic bacterium Oscillochloris trichoides subsp. DG-6.</title>
        <authorList>
            <person name="Kuznetsov B.B."/>
            <person name="Ivanovsky R.N."/>
            <person name="Keppen O.I."/>
            <person name="Sukhacheva M.V."/>
            <person name="Bumazhkin B.K."/>
            <person name="Patutina E.O."/>
            <person name="Beletsky A.V."/>
            <person name="Mardanov A.V."/>
            <person name="Baslerov R.V."/>
            <person name="Panteleeva A.N."/>
            <person name="Kolganova T.V."/>
            <person name="Ravin N.V."/>
            <person name="Skryabin K.G."/>
        </authorList>
    </citation>
    <scope>NUCLEOTIDE SEQUENCE [LARGE SCALE GENOMIC DNA]</scope>
    <source>
        <strain evidence="2 3">DG-6</strain>
    </source>
</reference>
<dbReference type="PANTHER" id="PTHR45947:SF3">
    <property type="entry name" value="SULFOQUINOVOSYL TRANSFERASE SQD2"/>
    <property type="match status" value="1"/>
</dbReference>